<gene>
    <name evidence="2" type="ORF">C2G38_2205855</name>
</gene>
<comment type="caution">
    <text evidence="2">The sequence shown here is derived from an EMBL/GenBank/DDBJ whole genome shotgun (WGS) entry which is preliminary data.</text>
</comment>
<evidence type="ECO:0000256" key="1">
    <source>
        <dbReference type="SAM" id="MobiDB-lite"/>
    </source>
</evidence>
<keyword evidence="3" id="KW-1185">Reference proteome</keyword>
<protein>
    <submittedName>
        <fullName evidence="2">Uncharacterized protein</fullName>
    </submittedName>
</protein>
<reference evidence="2 3" key="1">
    <citation type="submission" date="2018-06" db="EMBL/GenBank/DDBJ databases">
        <title>Comparative genomics reveals the genomic features of Rhizophagus irregularis, R. cerebriforme, R. diaphanum and Gigaspora rosea, and their symbiotic lifestyle signature.</title>
        <authorList>
            <person name="Morin E."/>
            <person name="San Clemente H."/>
            <person name="Chen E.C.H."/>
            <person name="De La Providencia I."/>
            <person name="Hainaut M."/>
            <person name="Kuo A."/>
            <person name="Kohler A."/>
            <person name="Murat C."/>
            <person name="Tang N."/>
            <person name="Roy S."/>
            <person name="Loubradou J."/>
            <person name="Henrissat B."/>
            <person name="Grigoriev I.V."/>
            <person name="Corradi N."/>
            <person name="Roux C."/>
            <person name="Martin F.M."/>
        </authorList>
    </citation>
    <scope>NUCLEOTIDE SEQUENCE [LARGE SCALE GENOMIC DNA]</scope>
    <source>
        <strain evidence="2 3">DAOM 194757</strain>
    </source>
</reference>
<accession>A0A397UMZ6</accession>
<organism evidence="2 3">
    <name type="scientific">Gigaspora rosea</name>
    <dbReference type="NCBI Taxonomy" id="44941"/>
    <lineage>
        <taxon>Eukaryota</taxon>
        <taxon>Fungi</taxon>
        <taxon>Fungi incertae sedis</taxon>
        <taxon>Mucoromycota</taxon>
        <taxon>Glomeromycotina</taxon>
        <taxon>Glomeromycetes</taxon>
        <taxon>Diversisporales</taxon>
        <taxon>Gigasporaceae</taxon>
        <taxon>Gigaspora</taxon>
    </lineage>
</organism>
<proteinExistence type="predicted"/>
<dbReference type="EMBL" id="QKWP01001239">
    <property type="protein sequence ID" value="RIB10527.1"/>
    <property type="molecule type" value="Genomic_DNA"/>
</dbReference>
<sequence>MNKAPKGRSTKRTKYKKDEDQNDEEAAKGRTPKGQAKHQMNEAPKGRSTKGMKHQTNEAFKTDKVPKKGNTKK</sequence>
<evidence type="ECO:0000313" key="2">
    <source>
        <dbReference type="EMBL" id="RIB10527.1"/>
    </source>
</evidence>
<evidence type="ECO:0000313" key="3">
    <source>
        <dbReference type="Proteomes" id="UP000266673"/>
    </source>
</evidence>
<feature type="region of interest" description="Disordered" evidence="1">
    <location>
        <begin position="1"/>
        <end position="73"/>
    </location>
</feature>
<dbReference type="AlphaFoldDB" id="A0A397UMZ6"/>
<feature type="compositionally biased region" description="Basic residues" evidence="1">
    <location>
        <begin position="1"/>
        <end position="15"/>
    </location>
</feature>
<name>A0A397UMZ6_9GLOM</name>
<dbReference type="Proteomes" id="UP000266673">
    <property type="component" value="Unassembled WGS sequence"/>
</dbReference>